<feature type="coiled-coil region" evidence="2">
    <location>
        <begin position="252"/>
        <end position="283"/>
    </location>
</feature>
<dbReference type="SMART" id="SM00421">
    <property type="entry name" value="HTH_LUXR"/>
    <property type="match status" value="1"/>
</dbReference>
<keyword evidence="5" id="KW-1185">Reference proteome</keyword>
<dbReference type="PANTHER" id="PTHR43214">
    <property type="entry name" value="TWO-COMPONENT RESPONSE REGULATOR"/>
    <property type="match status" value="1"/>
</dbReference>
<dbReference type="InterPro" id="IPR039420">
    <property type="entry name" value="WalR-like"/>
</dbReference>
<name>A0ABX2A0X5_9MICO</name>
<evidence type="ECO:0000313" key="4">
    <source>
        <dbReference type="EMBL" id="NOV95540.1"/>
    </source>
</evidence>
<dbReference type="Pfam" id="PF00196">
    <property type="entry name" value="GerE"/>
    <property type="match status" value="1"/>
</dbReference>
<dbReference type="PROSITE" id="PS50043">
    <property type="entry name" value="HTH_LUXR_2"/>
    <property type="match status" value="1"/>
</dbReference>
<dbReference type="SUPFAM" id="SSF46894">
    <property type="entry name" value="C-terminal effector domain of the bipartite response regulators"/>
    <property type="match status" value="1"/>
</dbReference>
<dbReference type="RefSeq" id="WP_171781827.1">
    <property type="nucleotide sequence ID" value="NZ_BAAAML010000002.1"/>
</dbReference>
<comment type="caution">
    <text evidence="4">The sequence shown here is derived from an EMBL/GenBank/DDBJ whole genome shotgun (WGS) entry which is preliminary data.</text>
</comment>
<keyword evidence="2" id="KW-0175">Coiled coil</keyword>
<dbReference type="Proteomes" id="UP000757540">
    <property type="component" value="Unassembled WGS sequence"/>
</dbReference>
<dbReference type="CDD" id="cd06170">
    <property type="entry name" value="LuxR_C_like"/>
    <property type="match status" value="1"/>
</dbReference>
<dbReference type="SUPFAM" id="SSF48452">
    <property type="entry name" value="TPR-like"/>
    <property type="match status" value="1"/>
</dbReference>
<dbReference type="EMBL" id="JABEZU010000001">
    <property type="protein sequence ID" value="NOV95540.1"/>
    <property type="molecule type" value="Genomic_DNA"/>
</dbReference>
<accession>A0ABX2A0X5</accession>
<evidence type="ECO:0000259" key="3">
    <source>
        <dbReference type="PROSITE" id="PS50043"/>
    </source>
</evidence>
<dbReference type="InterPro" id="IPR000792">
    <property type="entry name" value="Tscrpt_reg_LuxR_C"/>
</dbReference>
<sequence length="531" mass="56335">MDPVGARSALRAGRWREAATGFAALTAGDATAEDHEGLAQAAWWLDDAELALSAREAAYRSYRTSGDVRGAARAAAALAHDSVLFGAGVAVGRGWLARATDLLGGRTDVPEAGWLAVRRAELALALDHDPDAALDAATTAQQIGTRTADGDLVVVAQALAGLARVGRGEVTAGMELLDAASAAATAGDVEDLMWMGKVCCWLITACQEAHDLDRAREWCVRVAEICERRDLEPLFLVCRTRYASVLLAQGEISEAEASLTRVLDRLEHSRRETRDEAVRLLGELRRRQGRLAEAEMLLQQASSYPGAMTGLAQVRLAAGDADGAWSIISELLRAPGHPWEKVDVLAVAVAAGIAAGHHDEAREAAARLRALAATVGTDFLRGTSAAAEARLCEPVEALPHQQAAVRHLHDARLPLDEAECRLDLAETLLALGDTSAARRHAAAALTTLETLQSGPALDRARAILGARSDPLTPRQSEVLRLLARGLTNAEIAVALQLSEHTVHRHVANIYLTLGLRSRAAAATYAAGRGLR</sequence>
<dbReference type="PRINTS" id="PR00038">
    <property type="entry name" value="HTHLUXR"/>
</dbReference>
<keyword evidence="1" id="KW-0238">DNA-binding</keyword>
<feature type="domain" description="HTH luxR-type" evidence="3">
    <location>
        <begin position="464"/>
        <end position="529"/>
    </location>
</feature>
<protein>
    <submittedName>
        <fullName evidence="4">ATP/maltotriose-dependent transcriptional regulator MalT</fullName>
    </submittedName>
</protein>
<dbReference type="InterPro" id="IPR016032">
    <property type="entry name" value="Sig_transdc_resp-reg_C-effctor"/>
</dbReference>
<evidence type="ECO:0000256" key="1">
    <source>
        <dbReference type="ARBA" id="ARBA00023125"/>
    </source>
</evidence>
<reference evidence="4 5" key="1">
    <citation type="submission" date="2020-05" db="EMBL/GenBank/DDBJ databases">
        <title>Genomic Encyclopedia of Type Strains, Phase III (KMG-III): the genomes of soil and plant-associated and newly described type strains.</title>
        <authorList>
            <person name="Whitman W."/>
        </authorList>
    </citation>
    <scope>NUCLEOTIDE SEQUENCE [LARGE SCALE GENOMIC DNA]</scope>
    <source>
        <strain evidence="4 5">KCTC 19046</strain>
    </source>
</reference>
<evidence type="ECO:0000313" key="5">
    <source>
        <dbReference type="Proteomes" id="UP000757540"/>
    </source>
</evidence>
<dbReference type="InterPro" id="IPR011990">
    <property type="entry name" value="TPR-like_helical_dom_sf"/>
</dbReference>
<proteinExistence type="predicted"/>
<dbReference type="Gene3D" id="1.25.40.10">
    <property type="entry name" value="Tetratricopeptide repeat domain"/>
    <property type="match status" value="1"/>
</dbReference>
<evidence type="ECO:0000256" key="2">
    <source>
        <dbReference type="SAM" id="Coils"/>
    </source>
</evidence>
<dbReference type="InterPro" id="IPR036388">
    <property type="entry name" value="WH-like_DNA-bd_sf"/>
</dbReference>
<gene>
    <name evidence="4" type="ORF">HDG69_000093</name>
</gene>
<dbReference type="Gene3D" id="1.10.10.10">
    <property type="entry name" value="Winged helix-like DNA-binding domain superfamily/Winged helix DNA-binding domain"/>
    <property type="match status" value="1"/>
</dbReference>
<organism evidence="4 5">
    <name type="scientific">Isoptericola halotolerans</name>
    <dbReference type="NCBI Taxonomy" id="300560"/>
    <lineage>
        <taxon>Bacteria</taxon>
        <taxon>Bacillati</taxon>
        <taxon>Actinomycetota</taxon>
        <taxon>Actinomycetes</taxon>
        <taxon>Micrococcales</taxon>
        <taxon>Promicromonosporaceae</taxon>
        <taxon>Isoptericola</taxon>
    </lineage>
</organism>